<accession>A0A833P0H3</accession>
<gene>
    <name evidence="1" type="ORF">FD145_273</name>
</gene>
<protein>
    <recommendedName>
        <fullName evidence="3">Nucleotidyl transferase AbiEii/AbiGii toxin family protein</fullName>
    </recommendedName>
</protein>
<dbReference type="InterPro" id="IPR014942">
    <property type="entry name" value="AbiEii"/>
</dbReference>
<dbReference type="Proteomes" id="UP000488506">
    <property type="component" value="Unassembled WGS sequence"/>
</dbReference>
<evidence type="ECO:0008006" key="3">
    <source>
        <dbReference type="Google" id="ProtNLM"/>
    </source>
</evidence>
<dbReference type="AlphaFoldDB" id="A0A833P0H3"/>
<name>A0A833P0H3_UNCSA</name>
<comment type="caution">
    <text evidence="1">The sequence shown here is derived from an EMBL/GenBank/DDBJ whole genome shotgun (WGS) entry which is preliminary data.</text>
</comment>
<proteinExistence type="predicted"/>
<dbReference type="EMBL" id="WPAF01000002">
    <property type="protein sequence ID" value="KAF0135135.1"/>
    <property type="molecule type" value="Genomic_DNA"/>
</dbReference>
<organism evidence="1 2">
    <name type="scientific">Candidatus Saganbacteria bacterium</name>
    <dbReference type="NCBI Taxonomy" id="2575572"/>
    <lineage>
        <taxon>Bacteria</taxon>
        <taxon>Bacillati</taxon>
        <taxon>Saganbacteria</taxon>
    </lineage>
</organism>
<sequence length="217" mass="25193">MVLNMTEKHLEILDKKRKEILPLFKDFKDRFYLAAGTGLALQLGHRDSIDFDFFTNKVFNPEDLLREIREIFNGYSIEVIQASNKTLNLVVADEIKVSFFCIKENLLRPCLDFGVFNIADPMDIACMKICALLRAEFKDYVDLYYIFKKTSLKEIIENCKKKYTSFDAAVYLKALVSFDDINYTEILFTKGNKVALPVIKKDFEKRVKGYLLETSSI</sequence>
<evidence type="ECO:0000313" key="2">
    <source>
        <dbReference type="Proteomes" id="UP000488506"/>
    </source>
</evidence>
<evidence type="ECO:0000313" key="1">
    <source>
        <dbReference type="EMBL" id="KAF0135135.1"/>
    </source>
</evidence>
<reference evidence="1 2" key="1">
    <citation type="submission" date="2019-12" db="EMBL/GenBank/DDBJ databases">
        <authorList>
            <person name="Wolfe R."/>
            <person name="Danczak R."/>
            <person name="Wilkins M."/>
        </authorList>
    </citation>
    <scope>NUCLEOTIDE SEQUENCE [LARGE SCALE GENOMIC DNA]</scope>
    <source>
        <strain evidence="1">X2_MaxBin.013</strain>
    </source>
</reference>
<dbReference type="Pfam" id="PF08843">
    <property type="entry name" value="AbiEii"/>
    <property type="match status" value="1"/>
</dbReference>